<feature type="transmembrane region" description="Helical" evidence="1">
    <location>
        <begin position="21"/>
        <end position="38"/>
    </location>
</feature>
<evidence type="ECO:0000313" key="2">
    <source>
        <dbReference type="EMBL" id="HIU28107.1"/>
    </source>
</evidence>
<evidence type="ECO:0008006" key="4">
    <source>
        <dbReference type="Google" id="ProtNLM"/>
    </source>
</evidence>
<accession>A0A9D1I5C9</accession>
<dbReference type="EMBL" id="DVMO01000103">
    <property type="protein sequence ID" value="HIU28107.1"/>
    <property type="molecule type" value="Genomic_DNA"/>
</dbReference>
<keyword evidence="1" id="KW-1133">Transmembrane helix</keyword>
<comment type="caution">
    <text evidence="2">The sequence shown here is derived from an EMBL/GenBank/DDBJ whole genome shotgun (WGS) entry which is preliminary data.</text>
</comment>
<gene>
    <name evidence="2" type="ORF">IAD16_07005</name>
</gene>
<dbReference type="Proteomes" id="UP000824091">
    <property type="component" value="Unassembled WGS sequence"/>
</dbReference>
<name>A0A9D1I5C9_9FIRM</name>
<protein>
    <recommendedName>
        <fullName evidence="4">Zn-finger containing protein</fullName>
    </recommendedName>
</protein>
<dbReference type="AlphaFoldDB" id="A0A9D1I5C9"/>
<reference evidence="2" key="2">
    <citation type="journal article" date="2021" name="PeerJ">
        <title>Extensive microbial diversity within the chicken gut microbiome revealed by metagenomics and culture.</title>
        <authorList>
            <person name="Gilroy R."/>
            <person name="Ravi A."/>
            <person name="Getino M."/>
            <person name="Pursley I."/>
            <person name="Horton D.L."/>
            <person name="Alikhan N.F."/>
            <person name="Baker D."/>
            <person name="Gharbi K."/>
            <person name="Hall N."/>
            <person name="Watson M."/>
            <person name="Adriaenssens E.M."/>
            <person name="Foster-Nyarko E."/>
            <person name="Jarju S."/>
            <person name="Secka A."/>
            <person name="Antonio M."/>
            <person name="Oren A."/>
            <person name="Chaudhuri R.R."/>
            <person name="La Ragione R."/>
            <person name="Hildebrand F."/>
            <person name="Pallen M.J."/>
        </authorList>
    </citation>
    <scope>NUCLEOTIDE SEQUENCE</scope>
    <source>
        <strain evidence="2">11300</strain>
    </source>
</reference>
<keyword evidence="1" id="KW-0472">Membrane</keyword>
<proteinExistence type="predicted"/>
<reference evidence="2" key="1">
    <citation type="submission" date="2020-10" db="EMBL/GenBank/DDBJ databases">
        <authorList>
            <person name="Gilroy R."/>
        </authorList>
    </citation>
    <scope>NUCLEOTIDE SEQUENCE</scope>
    <source>
        <strain evidence="2">11300</strain>
    </source>
</reference>
<evidence type="ECO:0000313" key="3">
    <source>
        <dbReference type="Proteomes" id="UP000824091"/>
    </source>
</evidence>
<feature type="transmembrane region" description="Helical" evidence="1">
    <location>
        <begin position="44"/>
        <end position="61"/>
    </location>
</feature>
<organism evidence="2 3">
    <name type="scientific">Candidatus Fimisoma avicola</name>
    <dbReference type="NCBI Taxonomy" id="2840826"/>
    <lineage>
        <taxon>Bacteria</taxon>
        <taxon>Bacillati</taxon>
        <taxon>Bacillota</taxon>
        <taxon>Clostridia</taxon>
        <taxon>Eubacteriales</taxon>
        <taxon>Candidatus Fimisoma</taxon>
    </lineage>
</organism>
<sequence length="129" mass="15189">MGNFRYRMAQFLMGRNGFDNFCRGLLFLAMILIIADIFVPGSVLRLLGLIVLVYSYFRAFSKNIARRQAENAWYTSCVQAPFRSYMSRDRKHYKYFKCPTCKQVLRAPKGRGRIRVTCSRCHHVFEKKV</sequence>
<keyword evidence="1" id="KW-0812">Transmembrane</keyword>
<evidence type="ECO:0000256" key="1">
    <source>
        <dbReference type="SAM" id="Phobius"/>
    </source>
</evidence>